<keyword evidence="1" id="KW-0472">Membrane</keyword>
<dbReference type="AlphaFoldDB" id="A0A6A5XY48"/>
<dbReference type="PANTHER" id="PTHR12840:SF1">
    <property type="entry name" value="NADH DEHYDROGENASE [UBIQUINONE] 1 BETA SUBCOMPLEX SUBUNIT 8, MITOCHONDRIAL"/>
    <property type="match status" value="1"/>
</dbReference>
<dbReference type="Proteomes" id="UP000799778">
    <property type="component" value="Unassembled WGS sequence"/>
</dbReference>
<dbReference type="PANTHER" id="PTHR12840">
    <property type="entry name" value="NADH-UBIQUINONE OXIDOREDUCTASE ASHI SUBUNIT"/>
    <property type="match status" value="1"/>
</dbReference>
<evidence type="ECO:0000256" key="1">
    <source>
        <dbReference type="SAM" id="Phobius"/>
    </source>
</evidence>
<dbReference type="RefSeq" id="XP_033386192.1">
    <property type="nucleotide sequence ID" value="XM_033521378.1"/>
</dbReference>
<keyword evidence="3" id="KW-1185">Reference proteome</keyword>
<evidence type="ECO:0000313" key="2">
    <source>
        <dbReference type="EMBL" id="KAF2017853.1"/>
    </source>
</evidence>
<keyword evidence="1" id="KW-0812">Transmembrane</keyword>
<protein>
    <recommendedName>
        <fullName evidence="4">NADH:ubiquinone oxidoreductase 20.1kD subunit</fullName>
    </recommendedName>
</protein>
<reference evidence="2" key="1">
    <citation type="journal article" date="2020" name="Stud. Mycol.">
        <title>101 Dothideomycetes genomes: a test case for predicting lifestyles and emergence of pathogens.</title>
        <authorList>
            <person name="Haridas S."/>
            <person name="Albert R."/>
            <person name="Binder M."/>
            <person name="Bloem J."/>
            <person name="Labutti K."/>
            <person name="Salamov A."/>
            <person name="Andreopoulos B."/>
            <person name="Baker S."/>
            <person name="Barry K."/>
            <person name="Bills G."/>
            <person name="Bluhm B."/>
            <person name="Cannon C."/>
            <person name="Castanera R."/>
            <person name="Culley D."/>
            <person name="Daum C."/>
            <person name="Ezra D."/>
            <person name="Gonzalez J."/>
            <person name="Henrissat B."/>
            <person name="Kuo A."/>
            <person name="Liang C."/>
            <person name="Lipzen A."/>
            <person name="Lutzoni F."/>
            <person name="Magnuson J."/>
            <person name="Mondo S."/>
            <person name="Nolan M."/>
            <person name="Ohm R."/>
            <person name="Pangilinan J."/>
            <person name="Park H.-J."/>
            <person name="Ramirez L."/>
            <person name="Alfaro M."/>
            <person name="Sun H."/>
            <person name="Tritt A."/>
            <person name="Yoshinaga Y."/>
            <person name="Zwiers L.-H."/>
            <person name="Turgeon B."/>
            <person name="Goodwin S."/>
            <person name="Spatafora J."/>
            <person name="Crous P."/>
            <person name="Grigoriev I."/>
        </authorList>
    </citation>
    <scope>NUCLEOTIDE SEQUENCE</scope>
    <source>
        <strain evidence="2">CBS 175.79</strain>
    </source>
</reference>
<evidence type="ECO:0000313" key="3">
    <source>
        <dbReference type="Proteomes" id="UP000799778"/>
    </source>
</evidence>
<proteinExistence type="predicted"/>
<gene>
    <name evidence="2" type="ORF">BU24DRAFT_161352</name>
</gene>
<dbReference type="GeneID" id="54278775"/>
<accession>A0A6A5XY48</accession>
<dbReference type="OrthoDB" id="2014058at2759"/>
<dbReference type="GO" id="GO:0005739">
    <property type="term" value="C:mitochondrion"/>
    <property type="evidence" value="ECO:0007669"/>
    <property type="project" value="InterPro"/>
</dbReference>
<keyword evidence="1" id="KW-1133">Transmembrane helix</keyword>
<dbReference type="Pfam" id="PF05821">
    <property type="entry name" value="NDUF_B8"/>
    <property type="match status" value="1"/>
</dbReference>
<feature type="transmembrane region" description="Helical" evidence="1">
    <location>
        <begin position="101"/>
        <end position="124"/>
    </location>
</feature>
<sequence length="161" mass="18012">MLSRRIVAARPLARAVVPAIAARPQFNQIRLRSTPTEVEELDPGMNGGYINPPAEKRNNRDPYGDYWDKQERRNYGEPCHEDNDILGALSLHDYNHFSARWGFVLAGTFIATVFGLCGAVKLVYPDKISIPKAYEGGLEAELGGPKAVKARSEGEDVYWRH</sequence>
<evidence type="ECO:0008006" key="4">
    <source>
        <dbReference type="Google" id="ProtNLM"/>
    </source>
</evidence>
<dbReference type="EMBL" id="ML978068">
    <property type="protein sequence ID" value="KAF2017853.1"/>
    <property type="molecule type" value="Genomic_DNA"/>
</dbReference>
<name>A0A6A5XY48_9PLEO</name>
<dbReference type="InterPro" id="IPR008699">
    <property type="entry name" value="NDUFB8"/>
</dbReference>
<organism evidence="2 3">
    <name type="scientific">Aaosphaeria arxii CBS 175.79</name>
    <dbReference type="NCBI Taxonomy" id="1450172"/>
    <lineage>
        <taxon>Eukaryota</taxon>
        <taxon>Fungi</taxon>
        <taxon>Dikarya</taxon>
        <taxon>Ascomycota</taxon>
        <taxon>Pezizomycotina</taxon>
        <taxon>Dothideomycetes</taxon>
        <taxon>Pleosporomycetidae</taxon>
        <taxon>Pleosporales</taxon>
        <taxon>Pleosporales incertae sedis</taxon>
        <taxon>Aaosphaeria</taxon>
    </lineage>
</organism>